<reference evidence="2" key="1">
    <citation type="journal article" date="2019" name="Int. J. Syst. Evol. Microbiol.">
        <title>The Global Catalogue of Microorganisms (GCM) 10K type strain sequencing project: providing services to taxonomists for standard genome sequencing and annotation.</title>
        <authorList>
            <consortium name="The Broad Institute Genomics Platform"/>
            <consortium name="The Broad Institute Genome Sequencing Center for Infectious Disease"/>
            <person name="Wu L."/>
            <person name="Ma J."/>
        </authorList>
    </citation>
    <scope>NUCLEOTIDE SEQUENCE [LARGE SCALE GENOMIC DNA]</scope>
    <source>
        <strain evidence="2">CCUG 63369</strain>
    </source>
</reference>
<dbReference type="Proteomes" id="UP001596956">
    <property type="component" value="Unassembled WGS sequence"/>
</dbReference>
<proteinExistence type="predicted"/>
<evidence type="ECO:0000313" key="1">
    <source>
        <dbReference type="EMBL" id="MFD0800477.1"/>
    </source>
</evidence>
<name>A0ABW3BAW7_9ACTN</name>
<gene>
    <name evidence="1" type="ORF">ACFQZU_03970</name>
</gene>
<accession>A0ABW3BAW7</accession>
<protein>
    <submittedName>
        <fullName evidence="1">Uncharacterized protein</fullName>
    </submittedName>
</protein>
<dbReference type="EMBL" id="JBHTHR010000057">
    <property type="protein sequence ID" value="MFD0800477.1"/>
    <property type="molecule type" value="Genomic_DNA"/>
</dbReference>
<evidence type="ECO:0000313" key="2">
    <source>
        <dbReference type="Proteomes" id="UP001596956"/>
    </source>
</evidence>
<sequence length="236" mass="25743">MTTDPATAAYDALAAYEALDALAGRLTELRRRLQAGYRAERTHTSLGPDQLAARGLQHRAERADALSQMAANPRGAAPIGTSPAPLDLTLLDVVRDAELDLVDLEGAVCDRVAPALHPAADTDARIRRIKDLLGKTAQQDDLARHVAAEARRLTRRAAAALGEHEPPVRLTTIRCPLCDCLSLRLRSDLDLIECFNPTCTCIDDLCGCRDVPRRTRHQWPATHWPDLKTTTHEGAA</sequence>
<keyword evidence="2" id="KW-1185">Reference proteome</keyword>
<organism evidence="1 2">
    <name type="scientific">Streptomonospora algeriensis</name>
    <dbReference type="NCBI Taxonomy" id="995084"/>
    <lineage>
        <taxon>Bacteria</taxon>
        <taxon>Bacillati</taxon>
        <taxon>Actinomycetota</taxon>
        <taxon>Actinomycetes</taxon>
        <taxon>Streptosporangiales</taxon>
        <taxon>Nocardiopsidaceae</taxon>
        <taxon>Streptomonospora</taxon>
    </lineage>
</organism>
<comment type="caution">
    <text evidence="1">The sequence shown here is derived from an EMBL/GenBank/DDBJ whole genome shotgun (WGS) entry which is preliminary data.</text>
</comment>